<dbReference type="EMBL" id="LGTC01000001">
    <property type="protein sequence ID" value="KNY27493.1"/>
    <property type="molecule type" value="Genomic_DNA"/>
</dbReference>
<feature type="region of interest" description="Disordered" evidence="1">
    <location>
        <begin position="40"/>
        <end position="63"/>
    </location>
</feature>
<evidence type="ECO:0000313" key="3">
    <source>
        <dbReference type="Proteomes" id="UP000036923"/>
    </source>
</evidence>
<dbReference type="RefSeq" id="WP_050753437.1">
    <property type="nucleotide sequence ID" value="NZ_LGTC01000001.1"/>
</dbReference>
<organism evidence="2 3">
    <name type="scientific">Pseudobacteroides cellulosolvens ATCC 35603 = DSM 2933</name>
    <dbReference type="NCBI Taxonomy" id="398512"/>
    <lineage>
        <taxon>Bacteria</taxon>
        <taxon>Bacillati</taxon>
        <taxon>Bacillota</taxon>
        <taxon>Clostridia</taxon>
        <taxon>Eubacteriales</taxon>
        <taxon>Oscillospiraceae</taxon>
        <taxon>Pseudobacteroides</taxon>
    </lineage>
</organism>
<accession>A0A0L6JNY9</accession>
<keyword evidence="3" id="KW-1185">Reference proteome</keyword>
<dbReference type="AlphaFoldDB" id="A0A0L6JNY9"/>
<gene>
    <name evidence="2" type="ORF">Bccel_2764</name>
</gene>
<dbReference type="STRING" id="398512.Bccel_2764"/>
<proteinExistence type="predicted"/>
<feature type="compositionally biased region" description="Basic and acidic residues" evidence="1">
    <location>
        <begin position="53"/>
        <end position="63"/>
    </location>
</feature>
<dbReference type="Proteomes" id="UP000036923">
    <property type="component" value="Unassembled WGS sequence"/>
</dbReference>
<protein>
    <submittedName>
        <fullName evidence="2">Uncharacterized protein</fullName>
    </submittedName>
</protein>
<name>A0A0L6JNY9_9FIRM</name>
<comment type="caution">
    <text evidence="2">The sequence shown here is derived from an EMBL/GenBank/DDBJ whole genome shotgun (WGS) entry which is preliminary data.</text>
</comment>
<evidence type="ECO:0000313" key="2">
    <source>
        <dbReference type="EMBL" id="KNY27493.1"/>
    </source>
</evidence>
<evidence type="ECO:0000256" key="1">
    <source>
        <dbReference type="SAM" id="MobiDB-lite"/>
    </source>
</evidence>
<reference evidence="3" key="1">
    <citation type="submission" date="2015-07" db="EMBL/GenBank/DDBJ databases">
        <title>Near-Complete Genome Sequence of the Cellulolytic Bacterium Bacteroides (Pseudobacteroides) cellulosolvens ATCC 35603.</title>
        <authorList>
            <person name="Dassa B."/>
            <person name="Utturkar S.M."/>
            <person name="Klingeman D.M."/>
            <person name="Hurt R.A."/>
            <person name="Keller M."/>
            <person name="Xu J."/>
            <person name="Reddy Y.H.K."/>
            <person name="Borovok I."/>
            <person name="Grinberg I.R."/>
            <person name="Lamed R."/>
            <person name="Zhivin O."/>
            <person name="Bayer E.A."/>
            <person name="Brown S.D."/>
        </authorList>
    </citation>
    <scope>NUCLEOTIDE SEQUENCE [LARGE SCALE GENOMIC DNA]</scope>
    <source>
        <strain evidence="3">DSM 2933</strain>
    </source>
</reference>
<sequence>MRKALEIILENMAQEEKNEVIMFPKADAKTVNDKPLADEISGVEELAGEEDTNDRLSENHALY</sequence>